<evidence type="ECO:0000256" key="2">
    <source>
        <dbReference type="SAM" id="Phobius"/>
    </source>
</evidence>
<protein>
    <submittedName>
        <fullName evidence="4">Sugar transferase</fullName>
    </submittedName>
</protein>
<dbReference type="Pfam" id="PF02397">
    <property type="entry name" value="Bac_transf"/>
    <property type="match status" value="1"/>
</dbReference>
<feature type="transmembrane region" description="Helical" evidence="2">
    <location>
        <begin position="12"/>
        <end position="35"/>
    </location>
</feature>
<sequence length="216" mass="25312">MYKRIFKRCVDFLTAFIAVVIFSPLILILIILLSIQNNFKPFFVQKRVGKDNKIFNVIKFKTMNDKKDKDGNLLKDKDRLTTLGKLVRKTSLDEIPQLFNVIRGDMSLVGPRPLLIEYLDYYNDYHIRRHEVLPGITGLAQVNGRNFLKFSERFNLDVEYVDTLSFRLDLLIIFKTFLKIFKSSEISMGRKMSEVDDIGITRGLSKHYFNVEEDDK</sequence>
<dbReference type="EMBL" id="JACNYK010000008">
    <property type="protein sequence ID" value="MBD1427735.1"/>
    <property type="molecule type" value="Genomic_DNA"/>
</dbReference>
<evidence type="ECO:0000313" key="4">
    <source>
        <dbReference type="EMBL" id="MBD1427735.1"/>
    </source>
</evidence>
<evidence type="ECO:0000256" key="1">
    <source>
        <dbReference type="ARBA" id="ARBA00006464"/>
    </source>
</evidence>
<dbReference type="RefSeq" id="WP_190310883.1">
    <property type="nucleotide sequence ID" value="NZ_JACNYK010000008.1"/>
</dbReference>
<keyword evidence="2" id="KW-0472">Membrane</keyword>
<evidence type="ECO:0000313" key="5">
    <source>
        <dbReference type="Proteomes" id="UP000606494"/>
    </source>
</evidence>
<dbReference type="Proteomes" id="UP000606494">
    <property type="component" value="Unassembled WGS sequence"/>
</dbReference>
<keyword evidence="4" id="KW-0808">Transferase</keyword>
<dbReference type="PANTHER" id="PTHR30576">
    <property type="entry name" value="COLANIC BIOSYNTHESIS UDP-GLUCOSE LIPID CARRIER TRANSFERASE"/>
    <property type="match status" value="1"/>
</dbReference>
<dbReference type="InterPro" id="IPR003362">
    <property type="entry name" value="Bact_transf"/>
</dbReference>
<evidence type="ECO:0000259" key="3">
    <source>
        <dbReference type="Pfam" id="PF02397"/>
    </source>
</evidence>
<organism evidence="4 5">
    <name type="scientific">Sphingobacterium arenae</name>
    <dbReference type="NCBI Taxonomy" id="1280598"/>
    <lineage>
        <taxon>Bacteria</taxon>
        <taxon>Pseudomonadati</taxon>
        <taxon>Bacteroidota</taxon>
        <taxon>Sphingobacteriia</taxon>
        <taxon>Sphingobacteriales</taxon>
        <taxon>Sphingobacteriaceae</taxon>
        <taxon>Sphingobacterium</taxon>
    </lineage>
</organism>
<accession>A0ABR7Y8W6</accession>
<dbReference type="PANTHER" id="PTHR30576:SF8">
    <property type="entry name" value="UNDECAPRENYL-PHOSPHATE GALACTOSE PHOSPHOTRANSFERASE"/>
    <property type="match status" value="1"/>
</dbReference>
<keyword evidence="5" id="KW-1185">Reference proteome</keyword>
<keyword evidence="2" id="KW-1133">Transmembrane helix</keyword>
<keyword evidence="2" id="KW-0812">Transmembrane</keyword>
<dbReference type="GO" id="GO:0016740">
    <property type="term" value="F:transferase activity"/>
    <property type="evidence" value="ECO:0007669"/>
    <property type="project" value="UniProtKB-KW"/>
</dbReference>
<reference evidence="4 5" key="1">
    <citation type="submission" date="2020-08" db="EMBL/GenBank/DDBJ databases">
        <title>Sphingobacterium sp. DN00404 isolated from aquaculture water.</title>
        <authorList>
            <person name="Zhang M."/>
        </authorList>
    </citation>
    <scope>NUCLEOTIDE SEQUENCE [LARGE SCALE GENOMIC DNA]</scope>
    <source>
        <strain evidence="4 5">KCTC 32294</strain>
    </source>
</reference>
<name>A0ABR7Y8W6_9SPHI</name>
<comment type="caution">
    <text evidence="4">The sequence shown here is derived from an EMBL/GenBank/DDBJ whole genome shotgun (WGS) entry which is preliminary data.</text>
</comment>
<comment type="similarity">
    <text evidence="1">Belongs to the bacterial sugar transferase family.</text>
</comment>
<proteinExistence type="inferred from homology"/>
<gene>
    <name evidence="4" type="ORF">H8B17_19320</name>
</gene>
<feature type="domain" description="Bacterial sugar transferase" evidence="3">
    <location>
        <begin position="7"/>
        <end position="182"/>
    </location>
</feature>